<name>A0A6H5IFD4_9HYME</name>
<keyword evidence="5" id="KW-0472">Membrane</keyword>
<dbReference type="GO" id="GO:0005739">
    <property type="term" value="C:mitochondrion"/>
    <property type="evidence" value="ECO:0007669"/>
    <property type="project" value="UniProtKB-SubCell"/>
</dbReference>
<keyword evidence="4" id="KW-0496">Mitochondrion</keyword>
<keyword evidence="5" id="KW-1133">Transmembrane helix</keyword>
<sequence length="78" mass="8993">MSMTSKTFLALCTAVSGGIIIYVHYKQESDRENLHLGVIKDLERQRRRKIENIYILEQQSELTKQLRKEGGNADEGKI</sequence>
<gene>
    <name evidence="6" type="ORF">TBRA_LOCUS6098</name>
</gene>
<dbReference type="PANTHER" id="PTHR28163:SF1">
    <property type="entry name" value="PROTEIN PET117 HOMOLOG, MITOCHONDRIAL"/>
    <property type="match status" value="1"/>
</dbReference>
<keyword evidence="3" id="KW-0809">Transit peptide</keyword>
<keyword evidence="5" id="KW-0812">Transmembrane</keyword>
<evidence type="ECO:0000313" key="6">
    <source>
        <dbReference type="EMBL" id="CAB0034200.1"/>
    </source>
</evidence>
<feature type="transmembrane region" description="Helical" evidence="5">
    <location>
        <begin position="7"/>
        <end position="25"/>
    </location>
</feature>
<dbReference type="AlphaFoldDB" id="A0A6H5IFD4"/>
<evidence type="ECO:0000256" key="1">
    <source>
        <dbReference type="ARBA" id="ARBA00004173"/>
    </source>
</evidence>
<evidence type="ECO:0000256" key="4">
    <source>
        <dbReference type="ARBA" id="ARBA00023128"/>
    </source>
</evidence>
<evidence type="ECO:0000256" key="3">
    <source>
        <dbReference type="ARBA" id="ARBA00022946"/>
    </source>
</evidence>
<evidence type="ECO:0008006" key="8">
    <source>
        <dbReference type="Google" id="ProtNLM"/>
    </source>
</evidence>
<dbReference type="OrthoDB" id="76305at2759"/>
<comment type="subcellular location">
    <subcellularLocation>
        <location evidence="1">Mitochondrion</location>
    </subcellularLocation>
</comment>
<keyword evidence="7" id="KW-1185">Reference proteome</keyword>
<evidence type="ECO:0000256" key="5">
    <source>
        <dbReference type="SAM" id="Phobius"/>
    </source>
</evidence>
<dbReference type="InterPro" id="IPR031568">
    <property type="entry name" value="Pet117"/>
</dbReference>
<dbReference type="Proteomes" id="UP000479190">
    <property type="component" value="Unassembled WGS sequence"/>
</dbReference>
<comment type="similarity">
    <text evidence="2">Belongs to the PET117 family.</text>
</comment>
<proteinExistence type="inferred from homology"/>
<evidence type="ECO:0000256" key="2">
    <source>
        <dbReference type="ARBA" id="ARBA00008197"/>
    </source>
</evidence>
<evidence type="ECO:0000313" key="7">
    <source>
        <dbReference type="Proteomes" id="UP000479190"/>
    </source>
</evidence>
<organism evidence="6 7">
    <name type="scientific">Trichogramma brassicae</name>
    <dbReference type="NCBI Taxonomy" id="86971"/>
    <lineage>
        <taxon>Eukaryota</taxon>
        <taxon>Metazoa</taxon>
        <taxon>Ecdysozoa</taxon>
        <taxon>Arthropoda</taxon>
        <taxon>Hexapoda</taxon>
        <taxon>Insecta</taxon>
        <taxon>Pterygota</taxon>
        <taxon>Neoptera</taxon>
        <taxon>Endopterygota</taxon>
        <taxon>Hymenoptera</taxon>
        <taxon>Apocrita</taxon>
        <taxon>Proctotrupomorpha</taxon>
        <taxon>Chalcidoidea</taxon>
        <taxon>Trichogrammatidae</taxon>
        <taxon>Trichogramma</taxon>
    </lineage>
</organism>
<protein>
    <recommendedName>
        <fullName evidence="8">Protein PET117 homolog, mitochondrial</fullName>
    </recommendedName>
</protein>
<reference evidence="6 7" key="1">
    <citation type="submission" date="2020-02" db="EMBL/GenBank/DDBJ databases">
        <authorList>
            <person name="Ferguson B K."/>
        </authorList>
    </citation>
    <scope>NUCLEOTIDE SEQUENCE [LARGE SCALE GENOMIC DNA]</scope>
</reference>
<dbReference type="GO" id="GO:0033617">
    <property type="term" value="P:mitochondrial respiratory chain complex IV assembly"/>
    <property type="evidence" value="ECO:0007669"/>
    <property type="project" value="TreeGrafter"/>
</dbReference>
<dbReference type="EMBL" id="CADCXV010000736">
    <property type="protein sequence ID" value="CAB0034200.1"/>
    <property type="molecule type" value="Genomic_DNA"/>
</dbReference>
<dbReference type="Pfam" id="PF15786">
    <property type="entry name" value="PET117"/>
    <property type="match status" value="1"/>
</dbReference>
<dbReference type="PANTHER" id="PTHR28163">
    <property type="entry name" value="PROTEIN PET117 HOMOLOG, MITOCHONDRIAL"/>
    <property type="match status" value="1"/>
</dbReference>
<accession>A0A6H5IFD4</accession>